<feature type="domain" description="S1 motif" evidence="6">
    <location>
        <begin position="1"/>
        <end position="37"/>
    </location>
</feature>
<dbReference type="GO" id="GO:0022627">
    <property type="term" value="C:cytosolic small ribosomal subunit"/>
    <property type="evidence" value="ECO:0007669"/>
    <property type="project" value="TreeGrafter"/>
</dbReference>
<reference evidence="7" key="1">
    <citation type="submission" date="2013-08" db="EMBL/GenBank/DDBJ databases">
        <authorList>
            <person name="Mendez C."/>
            <person name="Richter M."/>
            <person name="Ferrer M."/>
            <person name="Sanchez J."/>
        </authorList>
    </citation>
    <scope>NUCLEOTIDE SEQUENCE</scope>
</reference>
<feature type="non-terminal residue" evidence="7">
    <location>
        <position position="115"/>
    </location>
</feature>
<reference evidence="7" key="2">
    <citation type="journal article" date="2014" name="ISME J.">
        <title>Microbial stratification in low pH oxic and suboxic macroscopic growths along an acid mine drainage.</title>
        <authorList>
            <person name="Mendez-Garcia C."/>
            <person name="Mesa V."/>
            <person name="Sprenger R.R."/>
            <person name="Richter M."/>
            <person name="Diez M.S."/>
            <person name="Solano J."/>
            <person name="Bargiela R."/>
            <person name="Golyshina O.V."/>
            <person name="Manteca A."/>
            <person name="Ramos J.L."/>
            <person name="Gallego J.R."/>
            <person name="Llorente I."/>
            <person name="Martins Dos Santos V.A."/>
            <person name="Jensen O.N."/>
            <person name="Pelaez A.I."/>
            <person name="Sanchez J."/>
            <person name="Ferrer M."/>
        </authorList>
    </citation>
    <scope>NUCLEOTIDE SEQUENCE</scope>
</reference>
<sequence length="115" mass="13092">AWKRVRHPSEVVNVGDELEVRVLKFDRERNRVSLGLKQLGDDPWVNIARRYPVNARLFGKVSNVTDYGCFVEIEPGVEGLVHVSEMDWTNKNVNPAKVVQVGDDCEVMVLDVDEE</sequence>
<proteinExistence type="inferred from homology"/>
<dbReference type="InterPro" id="IPR050437">
    <property type="entry name" value="Ribos_protein_bS1-like"/>
</dbReference>
<evidence type="ECO:0000256" key="4">
    <source>
        <dbReference type="ARBA" id="ARBA00022980"/>
    </source>
</evidence>
<dbReference type="PROSITE" id="PS50126">
    <property type="entry name" value="S1"/>
    <property type="match status" value="2"/>
</dbReference>
<dbReference type="InterPro" id="IPR012340">
    <property type="entry name" value="NA-bd_OB-fold"/>
</dbReference>
<evidence type="ECO:0000313" key="7">
    <source>
        <dbReference type="EMBL" id="EQD52340.1"/>
    </source>
</evidence>
<evidence type="ECO:0000256" key="1">
    <source>
        <dbReference type="ARBA" id="ARBA00006767"/>
    </source>
</evidence>
<protein>
    <submittedName>
        <fullName evidence="7">30S ribosomal protein S1</fullName>
    </submittedName>
</protein>
<comment type="similarity">
    <text evidence="1">Belongs to the bacterial ribosomal protein bS1 family.</text>
</comment>
<dbReference type="Gene3D" id="2.40.50.140">
    <property type="entry name" value="Nucleic acid-binding proteins"/>
    <property type="match status" value="2"/>
</dbReference>
<evidence type="ECO:0000256" key="3">
    <source>
        <dbReference type="ARBA" id="ARBA00022884"/>
    </source>
</evidence>
<dbReference type="InterPro" id="IPR003029">
    <property type="entry name" value="S1_domain"/>
</dbReference>
<name>T1BDP7_9ZZZZ</name>
<evidence type="ECO:0000256" key="5">
    <source>
        <dbReference type="ARBA" id="ARBA00023274"/>
    </source>
</evidence>
<accession>T1BDP7</accession>
<keyword evidence="4 7" id="KW-0689">Ribosomal protein</keyword>
<organism evidence="7">
    <name type="scientific">mine drainage metagenome</name>
    <dbReference type="NCBI Taxonomy" id="410659"/>
    <lineage>
        <taxon>unclassified sequences</taxon>
        <taxon>metagenomes</taxon>
        <taxon>ecological metagenomes</taxon>
    </lineage>
</organism>
<dbReference type="SUPFAM" id="SSF50249">
    <property type="entry name" value="Nucleic acid-binding proteins"/>
    <property type="match status" value="2"/>
</dbReference>
<keyword evidence="3" id="KW-0694">RNA-binding</keyword>
<dbReference type="FunFam" id="2.40.50.140:FF:000011">
    <property type="entry name" value="30S ribosomal protein S1"/>
    <property type="match status" value="1"/>
</dbReference>
<comment type="caution">
    <text evidence="7">The sequence shown here is derived from an EMBL/GenBank/DDBJ whole genome shotgun (WGS) entry which is preliminary data.</text>
</comment>
<evidence type="ECO:0000256" key="2">
    <source>
        <dbReference type="ARBA" id="ARBA00022737"/>
    </source>
</evidence>
<dbReference type="GO" id="GO:0006412">
    <property type="term" value="P:translation"/>
    <property type="evidence" value="ECO:0007669"/>
    <property type="project" value="TreeGrafter"/>
</dbReference>
<keyword evidence="5" id="KW-0687">Ribonucleoprotein</keyword>
<keyword evidence="2" id="KW-0677">Repeat</keyword>
<feature type="domain" description="S1 motif" evidence="6">
    <location>
        <begin position="54"/>
        <end position="115"/>
    </location>
</feature>
<gene>
    <name evidence="7" type="ORF">B1A_12732</name>
</gene>
<dbReference type="SMART" id="SM00316">
    <property type="entry name" value="S1"/>
    <property type="match status" value="1"/>
</dbReference>
<dbReference type="GO" id="GO:0003735">
    <property type="term" value="F:structural constituent of ribosome"/>
    <property type="evidence" value="ECO:0007669"/>
    <property type="project" value="TreeGrafter"/>
</dbReference>
<dbReference type="Pfam" id="PF00575">
    <property type="entry name" value="S1"/>
    <property type="match status" value="2"/>
</dbReference>
<dbReference type="PANTHER" id="PTHR10724">
    <property type="entry name" value="30S RIBOSOMAL PROTEIN S1"/>
    <property type="match status" value="1"/>
</dbReference>
<feature type="non-terminal residue" evidence="7">
    <location>
        <position position="1"/>
    </location>
</feature>
<dbReference type="GO" id="GO:0003729">
    <property type="term" value="F:mRNA binding"/>
    <property type="evidence" value="ECO:0007669"/>
    <property type="project" value="TreeGrafter"/>
</dbReference>
<dbReference type="AlphaFoldDB" id="T1BDP7"/>
<dbReference type="EMBL" id="AUZX01009273">
    <property type="protein sequence ID" value="EQD52340.1"/>
    <property type="molecule type" value="Genomic_DNA"/>
</dbReference>
<evidence type="ECO:0000259" key="6">
    <source>
        <dbReference type="PROSITE" id="PS50126"/>
    </source>
</evidence>
<dbReference type="PANTHER" id="PTHR10724:SF7">
    <property type="entry name" value="SMALL RIBOSOMAL SUBUNIT PROTEIN BS1C"/>
    <property type="match status" value="1"/>
</dbReference>